<evidence type="ECO:0000313" key="3">
    <source>
        <dbReference type="Proteomes" id="UP001634393"/>
    </source>
</evidence>
<proteinExistence type="predicted"/>
<accession>A0ABD3UHB1</accession>
<dbReference type="Proteomes" id="UP001634393">
    <property type="component" value="Unassembled WGS sequence"/>
</dbReference>
<evidence type="ECO:0000313" key="2">
    <source>
        <dbReference type="EMBL" id="KAL3848916.1"/>
    </source>
</evidence>
<keyword evidence="3" id="KW-1185">Reference proteome</keyword>
<evidence type="ECO:0000256" key="1">
    <source>
        <dbReference type="SAM" id="Phobius"/>
    </source>
</evidence>
<keyword evidence="1" id="KW-0812">Transmembrane</keyword>
<reference evidence="2 3" key="1">
    <citation type="submission" date="2024-12" db="EMBL/GenBank/DDBJ databases">
        <title>The unique morphological basis and parallel evolutionary history of personate flowers in Penstemon.</title>
        <authorList>
            <person name="Depatie T.H."/>
            <person name="Wessinger C.A."/>
        </authorList>
    </citation>
    <scope>NUCLEOTIDE SEQUENCE [LARGE SCALE GENOMIC DNA]</scope>
    <source>
        <strain evidence="2">WTNN_2</strain>
        <tissue evidence="2">Leaf</tissue>
    </source>
</reference>
<keyword evidence="1" id="KW-1133">Transmembrane helix</keyword>
<keyword evidence="1" id="KW-0472">Membrane</keyword>
<dbReference type="EMBL" id="JBJXBP010000001">
    <property type="protein sequence ID" value="KAL3848916.1"/>
    <property type="molecule type" value="Genomic_DNA"/>
</dbReference>
<protein>
    <recommendedName>
        <fullName evidence="4">FBD domain-containing protein</fullName>
    </recommendedName>
</protein>
<name>A0ABD3UHB1_9LAMI</name>
<feature type="transmembrane region" description="Helical" evidence="1">
    <location>
        <begin position="200"/>
        <end position="219"/>
    </location>
</feature>
<dbReference type="AlphaFoldDB" id="A0ABD3UHB1"/>
<organism evidence="2 3">
    <name type="scientific">Penstemon smallii</name>
    <dbReference type="NCBI Taxonomy" id="265156"/>
    <lineage>
        <taxon>Eukaryota</taxon>
        <taxon>Viridiplantae</taxon>
        <taxon>Streptophyta</taxon>
        <taxon>Embryophyta</taxon>
        <taxon>Tracheophyta</taxon>
        <taxon>Spermatophyta</taxon>
        <taxon>Magnoliopsida</taxon>
        <taxon>eudicotyledons</taxon>
        <taxon>Gunneridae</taxon>
        <taxon>Pentapetalae</taxon>
        <taxon>asterids</taxon>
        <taxon>lamiids</taxon>
        <taxon>Lamiales</taxon>
        <taxon>Plantaginaceae</taxon>
        <taxon>Cheloneae</taxon>
        <taxon>Penstemon</taxon>
    </lineage>
</organism>
<sequence>MDILSKWHYLGISLLLRSCPSLETLTMYIYAPCDYSYYLQDMAIKWIVEYDFDRENYLDSQEETFPHFKSIMIYGCINEPYVMHVVKFLLRSAVGLEKMVISTKESFEPTHQSQIFVDTIETRKDHYNSEQLLKLSNELLSFPRSSSQAGGGGWRLVCREVRRHWMYSKLSLKKYSKPYDLNLKLLFIRKSYLAARFLKIYLWFIVMAYKILINFCFGINQNENSSQRRIAQRKLILCLNSAKIFIKILI</sequence>
<evidence type="ECO:0008006" key="4">
    <source>
        <dbReference type="Google" id="ProtNLM"/>
    </source>
</evidence>
<comment type="caution">
    <text evidence="2">The sequence shown here is derived from an EMBL/GenBank/DDBJ whole genome shotgun (WGS) entry which is preliminary data.</text>
</comment>
<gene>
    <name evidence="2" type="ORF">ACJIZ3_010798</name>
</gene>